<gene>
    <name evidence="3" type="ORF">WKI68_02330</name>
</gene>
<feature type="compositionally biased region" description="Low complexity" evidence="1">
    <location>
        <begin position="23"/>
        <end position="39"/>
    </location>
</feature>
<sequence length="227" mass="24628">MRTLTSGSPPWRGVSNSYLISGPPRSTCTRSRCRPCQQREGQKTPQASRTRYAKDPGFRQGSAPTNDFRRPPAPDPESSLLGVIYAGYPVDATYVVSHPDHWILAGTGARACDSFPHLVGIEFDRVNLSFPTPRPIEVLAHSPVVCKGRPSLPGGAAVFATGTVRWVEALDASGPGGRKANHGLDTRRTLHAHRHRQRPPSVRAEVRRPGQARPGQSTEVFRVGSVG</sequence>
<feature type="region of interest" description="Disordered" evidence="1">
    <location>
        <begin position="172"/>
        <end position="227"/>
    </location>
</feature>
<name>A0ABU8TY89_9ACTN</name>
<keyword evidence="4" id="KW-1185">Reference proteome</keyword>
<dbReference type="InterPro" id="IPR046540">
    <property type="entry name" value="DMFA2_C"/>
</dbReference>
<evidence type="ECO:0000313" key="3">
    <source>
        <dbReference type="EMBL" id="MEJ8640588.1"/>
    </source>
</evidence>
<evidence type="ECO:0000259" key="2">
    <source>
        <dbReference type="Pfam" id="PF20254"/>
    </source>
</evidence>
<feature type="compositionally biased region" description="Basic residues" evidence="1">
    <location>
        <begin position="189"/>
        <end position="198"/>
    </location>
</feature>
<feature type="region of interest" description="Disordered" evidence="1">
    <location>
        <begin position="1"/>
        <end position="75"/>
    </location>
</feature>
<dbReference type="Pfam" id="PF20254">
    <property type="entry name" value="DMFA2_C"/>
    <property type="match status" value="1"/>
</dbReference>
<organism evidence="3 4">
    <name type="scientific">Streptomyces caledonius</name>
    <dbReference type="NCBI Taxonomy" id="3134107"/>
    <lineage>
        <taxon>Bacteria</taxon>
        <taxon>Bacillati</taxon>
        <taxon>Actinomycetota</taxon>
        <taxon>Actinomycetes</taxon>
        <taxon>Kitasatosporales</taxon>
        <taxon>Streptomycetaceae</taxon>
        <taxon>Streptomyces</taxon>
    </lineage>
</organism>
<reference evidence="3 4" key="1">
    <citation type="submission" date="2024-03" db="EMBL/GenBank/DDBJ databases">
        <title>Novel Streptomyces species of biotechnological and ecological value are a feature of Machair soil.</title>
        <authorList>
            <person name="Prole J.R."/>
            <person name="Goodfellow M."/>
            <person name="Allenby N."/>
            <person name="Ward A.C."/>
        </authorList>
    </citation>
    <scope>NUCLEOTIDE SEQUENCE [LARGE SCALE GENOMIC DNA]</scope>
    <source>
        <strain evidence="3 4">MS1.HAVA.3</strain>
    </source>
</reference>
<protein>
    <submittedName>
        <fullName evidence="3">N,N-dimethylformamidase beta subunit family domain-containing protein</fullName>
    </submittedName>
</protein>
<evidence type="ECO:0000313" key="4">
    <source>
        <dbReference type="Proteomes" id="UP001382904"/>
    </source>
</evidence>
<proteinExistence type="predicted"/>
<feature type="domain" description="N,N-dimethylformamidase beta subunit-like C-terminal" evidence="2">
    <location>
        <begin position="39"/>
        <end position="171"/>
    </location>
</feature>
<dbReference type="EMBL" id="JBBKAM010000002">
    <property type="protein sequence ID" value="MEJ8640588.1"/>
    <property type="molecule type" value="Genomic_DNA"/>
</dbReference>
<dbReference type="Proteomes" id="UP001382904">
    <property type="component" value="Unassembled WGS sequence"/>
</dbReference>
<accession>A0ABU8TY89</accession>
<feature type="compositionally biased region" description="Polar residues" evidence="1">
    <location>
        <begin position="1"/>
        <end position="19"/>
    </location>
</feature>
<comment type="caution">
    <text evidence="3">The sequence shown here is derived from an EMBL/GenBank/DDBJ whole genome shotgun (WGS) entry which is preliminary data.</text>
</comment>
<evidence type="ECO:0000256" key="1">
    <source>
        <dbReference type="SAM" id="MobiDB-lite"/>
    </source>
</evidence>